<feature type="domain" description="PNPLA" evidence="5">
    <location>
        <begin position="24"/>
        <end position="226"/>
    </location>
</feature>
<dbReference type="Pfam" id="PF01734">
    <property type="entry name" value="Patatin"/>
    <property type="match status" value="1"/>
</dbReference>
<dbReference type="AlphaFoldDB" id="A0A517NZJ7"/>
<gene>
    <name evidence="6" type="primary">rssA_2</name>
    <name evidence="6" type="ORF">K239x_45590</name>
</gene>
<sequence>MKLIELFNFRKEDLSAQSNRRAVIALGGGGARGIAHLGAMQLIGESGIQTERIVGVSIGSLVGAMCAVEPDIRRVQAATIEFLHSSIFLENFTSVVGPASKLSAPEQESPSLSWYASMLSRLRKTVANSRRLRRAITGPSLMHDSLLRDAIEHLLPDIDIRETAIPLSIVAADLISGQRMVLESGSLRQAVLASTAIPGFFPPVNWENHLLCDIGVLDSLPTEVARSYASDMVIGVDVGADHTSIPRPGTAMEVMMRMDEIGERILRRTAIEKADVVIRPSVGGRPWFDFSDPERAIGAGRTAAQRDLAAFLATPAA</sequence>
<evidence type="ECO:0000256" key="4">
    <source>
        <dbReference type="PROSITE-ProRule" id="PRU01161"/>
    </source>
</evidence>
<keyword evidence="3 4" id="KW-0443">Lipid metabolism</keyword>
<evidence type="ECO:0000313" key="7">
    <source>
        <dbReference type="Proteomes" id="UP000319817"/>
    </source>
</evidence>
<feature type="short sequence motif" description="GXGXXG" evidence="4">
    <location>
        <begin position="28"/>
        <end position="33"/>
    </location>
</feature>
<keyword evidence="7" id="KW-1185">Reference proteome</keyword>
<dbReference type="RefSeq" id="WP_145420432.1">
    <property type="nucleotide sequence ID" value="NZ_CP036526.1"/>
</dbReference>
<reference evidence="6 7" key="1">
    <citation type="submission" date="2019-02" db="EMBL/GenBank/DDBJ databases">
        <title>Deep-cultivation of Planctomycetes and their phenomic and genomic characterization uncovers novel biology.</title>
        <authorList>
            <person name="Wiegand S."/>
            <person name="Jogler M."/>
            <person name="Boedeker C."/>
            <person name="Pinto D."/>
            <person name="Vollmers J."/>
            <person name="Rivas-Marin E."/>
            <person name="Kohn T."/>
            <person name="Peeters S.H."/>
            <person name="Heuer A."/>
            <person name="Rast P."/>
            <person name="Oberbeckmann S."/>
            <person name="Bunk B."/>
            <person name="Jeske O."/>
            <person name="Meyerdierks A."/>
            <person name="Storesund J.E."/>
            <person name="Kallscheuer N."/>
            <person name="Luecker S."/>
            <person name="Lage O.M."/>
            <person name="Pohl T."/>
            <person name="Merkel B.J."/>
            <person name="Hornburger P."/>
            <person name="Mueller R.-W."/>
            <person name="Bruemmer F."/>
            <person name="Labrenz M."/>
            <person name="Spormann A.M."/>
            <person name="Op den Camp H."/>
            <person name="Overmann J."/>
            <person name="Amann R."/>
            <person name="Jetten M.S.M."/>
            <person name="Mascher T."/>
            <person name="Medema M.H."/>
            <person name="Devos D.P."/>
            <person name="Kaster A.-K."/>
            <person name="Ovreas L."/>
            <person name="Rohde M."/>
            <person name="Galperin M.Y."/>
            <person name="Jogler C."/>
        </authorList>
    </citation>
    <scope>NUCLEOTIDE SEQUENCE [LARGE SCALE GENOMIC DNA]</scope>
    <source>
        <strain evidence="6 7">K23_9</strain>
    </source>
</reference>
<dbReference type="Proteomes" id="UP000319817">
    <property type="component" value="Chromosome"/>
</dbReference>
<organism evidence="6 7">
    <name type="scientific">Stieleria marina</name>
    <dbReference type="NCBI Taxonomy" id="1930275"/>
    <lineage>
        <taxon>Bacteria</taxon>
        <taxon>Pseudomonadati</taxon>
        <taxon>Planctomycetota</taxon>
        <taxon>Planctomycetia</taxon>
        <taxon>Pirellulales</taxon>
        <taxon>Pirellulaceae</taxon>
        <taxon>Stieleria</taxon>
    </lineage>
</organism>
<evidence type="ECO:0000256" key="1">
    <source>
        <dbReference type="ARBA" id="ARBA00022801"/>
    </source>
</evidence>
<name>A0A517NZJ7_9BACT</name>
<evidence type="ECO:0000313" key="6">
    <source>
        <dbReference type="EMBL" id="QDT12549.1"/>
    </source>
</evidence>
<dbReference type="PANTHER" id="PTHR14226:SF29">
    <property type="entry name" value="NEUROPATHY TARGET ESTERASE SWS"/>
    <property type="match status" value="1"/>
</dbReference>
<accession>A0A517NZJ7</accession>
<dbReference type="OrthoDB" id="9770965at2"/>
<dbReference type="GO" id="GO:0016787">
    <property type="term" value="F:hydrolase activity"/>
    <property type="evidence" value="ECO:0007669"/>
    <property type="project" value="UniProtKB-UniRule"/>
</dbReference>
<dbReference type="PROSITE" id="PS51635">
    <property type="entry name" value="PNPLA"/>
    <property type="match status" value="1"/>
</dbReference>
<dbReference type="Gene3D" id="3.40.1090.10">
    <property type="entry name" value="Cytosolic phospholipase A2 catalytic domain"/>
    <property type="match status" value="2"/>
</dbReference>
<dbReference type="GO" id="GO:0016042">
    <property type="term" value="P:lipid catabolic process"/>
    <property type="evidence" value="ECO:0007669"/>
    <property type="project" value="UniProtKB-UniRule"/>
</dbReference>
<dbReference type="InterPro" id="IPR002641">
    <property type="entry name" value="PNPLA_dom"/>
</dbReference>
<comment type="caution">
    <text evidence="4">Lacks conserved residue(s) required for the propagation of feature annotation.</text>
</comment>
<keyword evidence="2 4" id="KW-0442">Lipid degradation</keyword>
<dbReference type="PANTHER" id="PTHR14226">
    <property type="entry name" value="NEUROPATHY TARGET ESTERASE/SWISS CHEESE D.MELANOGASTER"/>
    <property type="match status" value="1"/>
</dbReference>
<keyword evidence="1 4" id="KW-0378">Hydrolase</keyword>
<evidence type="ECO:0000259" key="5">
    <source>
        <dbReference type="PROSITE" id="PS51635"/>
    </source>
</evidence>
<feature type="short sequence motif" description="GXSXG" evidence="4">
    <location>
        <begin position="55"/>
        <end position="59"/>
    </location>
</feature>
<dbReference type="InterPro" id="IPR016035">
    <property type="entry name" value="Acyl_Trfase/lysoPLipase"/>
</dbReference>
<dbReference type="SUPFAM" id="SSF52151">
    <property type="entry name" value="FabD/lysophospholipase-like"/>
    <property type="match status" value="1"/>
</dbReference>
<protein>
    <submittedName>
        <fullName evidence="6">NTE family protein RssA</fullName>
    </submittedName>
</protein>
<evidence type="ECO:0000256" key="2">
    <source>
        <dbReference type="ARBA" id="ARBA00022963"/>
    </source>
</evidence>
<evidence type="ECO:0000256" key="3">
    <source>
        <dbReference type="ARBA" id="ARBA00023098"/>
    </source>
</evidence>
<feature type="active site" description="Proton acceptor" evidence="4">
    <location>
        <position position="213"/>
    </location>
</feature>
<feature type="active site" description="Nucleophile" evidence="4">
    <location>
        <position position="57"/>
    </location>
</feature>
<dbReference type="InterPro" id="IPR050301">
    <property type="entry name" value="NTE"/>
</dbReference>
<proteinExistence type="predicted"/>
<dbReference type="EMBL" id="CP036526">
    <property type="protein sequence ID" value="QDT12549.1"/>
    <property type="molecule type" value="Genomic_DNA"/>
</dbReference>